<keyword evidence="1" id="KW-0328">Glycosyltransferase</keyword>
<sequence length="424" mass="48677">MYTRQMFHTFHFLSEMDYEQSTTSSNTSGYSDGLDSSFSNHTDDDNNDTSLNSGNSIQPNHLGAQNHLDNDNVSSILGGSPTIKLSSEFVKLYPACDPHLYYGPLNDDTVHALSHNNSRPLILLLHNDKSVAANIFRNNVLGSEVIVDYLMENFIVWTWDRTYELNHEYVEFENMLKFQMGKRIQEFLRLIAADTYPLLLCIMLQHGQLQIISKIYGQMSREEVYLELLRAHDKFDRRTQTFNILEDSSLLCKDFLAILLEDSAEYVETVNKLAILHRPILRIYIINVPHWVKNYTYQKKIIDARIGHRDTERLLFHGCTPSAAASIIQHRFDHELIGLHGTSHGHGFYFSSRPFASYPYARADTSSNERAILMCHVIVGKSCIGDSKMQKCPDGYDSTNDSSNNTYVIYSNEQILPQYLVIYE</sequence>
<proteinExistence type="predicted"/>
<dbReference type="SUPFAM" id="SSF56399">
    <property type="entry name" value="ADP-ribosylation"/>
    <property type="match status" value="1"/>
</dbReference>
<dbReference type="InterPro" id="IPR051712">
    <property type="entry name" value="ARTD-AVP"/>
</dbReference>
<keyword evidence="1" id="KW-0520">NAD</keyword>
<dbReference type="GO" id="GO:0005634">
    <property type="term" value="C:nucleus"/>
    <property type="evidence" value="ECO:0007669"/>
    <property type="project" value="TreeGrafter"/>
</dbReference>
<dbReference type="Gene3D" id="3.40.30.10">
    <property type="entry name" value="Glutaredoxin"/>
    <property type="match status" value="1"/>
</dbReference>
<dbReference type="InterPro" id="IPR036249">
    <property type="entry name" value="Thioredoxin-like_sf"/>
</dbReference>
<dbReference type="GO" id="GO:0003950">
    <property type="term" value="F:NAD+ poly-ADP-ribosyltransferase activity"/>
    <property type="evidence" value="ECO:0007669"/>
    <property type="project" value="UniProtKB-UniRule"/>
</dbReference>
<dbReference type="EC" id="2.4.2.-" evidence="1"/>
<dbReference type="InterPro" id="IPR006577">
    <property type="entry name" value="UAS"/>
</dbReference>
<evidence type="ECO:0000256" key="2">
    <source>
        <dbReference type="SAM" id="MobiDB-lite"/>
    </source>
</evidence>
<keyword evidence="1" id="KW-0808">Transferase</keyword>
<evidence type="ECO:0000256" key="1">
    <source>
        <dbReference type="RuleBase" id="RU362114"/>
    </source>
</evidence>
<name>A0A814YMN0_9BILA</name>
<dbReference type="Pfam" id="PF21021">
    <property type="entry name" value="FAF1"/>
    <property type="match status" value="1"/>
</dbReference>
<feature type="region of interest" description="Disordered" evidence="2">
    <location>
        <begin position="21"/>
        <end position="65"/>
    </location>
</feature>
<dbReference type="PANTHER" id="PTHR45740">
    <property type="entry name" value="POLY [ADP-RIBOSE] POLYMERASE"/>
    <property type="match status" value="1"/>
</dbReference>
<evidence type="ECO:0000313" key="4">
    <source>
        <dbReference type="EMBL" id="CAF1231566.1"/>
    </source>
</evidence>
<dbReference type="AlphaFoldDB" id="A0A814YMN0"/>
<protein>
    <recommendedName>
        <fullName evidence="1">Poly [ADP-ribose] polymerase</fullName>
        <shortName evidence="1">PARP</shortName>
        <ecNumber evidence="1">2.4.2.-</ecNumber>
    </recommendedName>
</protein>
<dbReference type="PROSITE" id="PS51059">
    <property type="entry name" value="PARP_CATALYTIC"/>
    <property type="match status" value="1"/>
</dbReference>
<dbReference type="InterPro" id="IPR049483">
    <property type="entry name" value="FAF1_2-like_UAS"/>
</dbReference>
<dbReference type="PANTHER" id="PTHR45740:SF2">
    <property type="entry name" value="POLY [ADP-RIBOSE] POLYMERASE"/>
    <property type="match status" value="1"/>
</dbReference>
<gene>
    <name evidence="4" type="ORF">JYZ213_LOCUS28572</name>
</gene>
<feature type="compositionally biased region" description="Polar residues" evidence="2">
    <location>
        <begin position="21"/>
        <end position="30"/>
    </location>
</feature>
<dbReference type="InterPro" id="IPR012317">
    <property type="entry name" value="Poly(ADP-ribose)pol_cat_dom"/>
</dbReference>
<dbReference type="GO" id="GO:1990404">
    <property type="term" value="F:NAD+-protein mono-ADP-ribosyltransferase activity"/>
    <property type="evidence" value="ECO:0007669"/>
    <property type="project" value="TreeGrafter"/>
</dbReference>
<evidence type="ECO:0000259" key="3">
    <source>
        <dbReference type="PROSITE" id="PS51059"/>
    </source>
</evidence>
<dbReference type="Pfam" id="PF00644">
    <property type="entry name" value="PARP"/>
    <property type="match status" value="1"/>
</dbReference>
<dbReference type="SMART" id="SM00594">
    <property type="entry name" value="UAS"/>
    <property type="match status" value="1"/>
</dbReference>
<dbReference type="Gene3D" id="3.90.228.10">
    <property type="match status" value="1"/>
</dbReference>
<dbReference type="SUPFAM" id="SSF52833">
    <property type="entry name" value="Thioredoxin-like"/>
    <property type="match status" value="1"/>
</dbReference>
<comment type="caution">
    <text evidence="4">The sequence shown here is derived from an EMBL/GenBank/DDBJ whole genome shotgun (WGS) entry which is preliminary data.</text>
</comment>
<dbReference type="Proteomes" id="UP000663845">
    <property type="component" value="Unassembled WGS sequence"/>
</dbReference>
<evidence type="ECO:0000313" key="5">
    <source>
        <dbReference type="Proteomes" id="UP000663845"/>
    </source>
</evidence>
<accession>A0A814YMN0</accession>
<reference evidence="4" key="1">
    <citation type="submission" date="2021-02" db="EMBL/GenBank/DDBJ databases">
        <authorList>
            <person name="Nowell W R."/>
        </authorList>
    </citation>
    <scope>NUCLEOTIDE SEQUENCE</scope>
</reference>
<feature type="domain" description="PARP catalytic" evidence="3">
    <location>
        <begin position="243"/>
        <end position="424"/>
    </location>
</feature>
<organism evidence="4 5">
    <name type="scientific">Adineta steineri</name>
    <dbReference type="NCBI Taxonomy" id="433720"/>
    <lineage>
        <taxon>Eukaryota</taxon>
        <taxon>Metazoa</taxon>
        <taxon>Spiralia</taxon>
        <taxon>Gnathifera</taxon>
        <taxon>Rotifera</taxon>
        <taxon>Eurotatoria</taxon>
        <taxon>Bdelloidea</taxon>
        <taxon>Adinetida</taxon>
        <taxon>Adinetidae</taxon>
        <taxon>Adineta</taxon>
    </lineage>
</organism>
<dbReference type="EMBL" id="CAJNOG010000418">
    <property type="protein sequence ID" value="CAF1231566.1"/>
    <property type="molecule type" value="Genomic_DNA"/>
</dbReference>